<dbReference type="GO" id="GO:0006355">
    <property type="term" value="P:regulation of DNA-templated transcription"/>
    <property type="evidence" value="ECO:0007669"/>
    <property type="project" value="TreeGrafter"/>
</dbReference>
<dbReference type="SUPFAM" id="SSF52172">
    <property type="entry name" value="CheY-like"/>
    <property type="match status" value="1"/>
</dbReference>
<evidence type="ECO:0000313" key="5">
    <source>
        <dbReference type="EMBL" id="GAI85922.1"/>
    </source>
</evidence>
<keyword evidence="2" id="KW-0902">Two-component regulatory system</keyword>
<dbReference type="PANTHER" id="PTHR48111">
    <property type="entry name" value="REGULATOR OF RPOS"/>
    <property type="match status" value="1"/>
</dbReference>
<keyword evidence="1" id="KW-0597">Phosphoprotein</keyword>
<evidence type="ECO:0000256" key="1">
    <source>
        <dbReference type="ARBA" id="ARBA00022553"/>
    </source>
</evidence>
<dbReference type="AlphaFoldDB" id="X1RYR7"/>
<gene>
    <name evidence="5" type="ORF">S12H4_19777</name>
</gene>
<feature type="domain" description="Response regulatory" evidence="4">
    <location>
        <begin position="3"/>
        <end position="116"/>
    </location>
</feature>
<organism evidence="5">
    <name type="scientific">marine sediment metagenome</name>
    <dbReference type="NCBI Taxonomy" id="412755"/>
    <lineage>
        <taxon>unclassified sequences</taxon>
        <taxon>metagenomes</taxon>
        <taxon>ecological metagenomes</taxon>
    </lineage>
</organism>
<dbReference type="SMART" id="SM00448">
    <property type="entry name" value="REC"/>
    <property type="match status" value="1"/>
</dbReference>
<dbReference type="GO" id="GO:0000156">
    <property type="term" value="F:phosphorelay response regulator activity"/>
    <property type="evidence" value="ECO:0007669"/>
    <property type="project" value="TreeGrafter"/>
</dbReference>
<dbReference type="InterPro" id="IPR011006">
    <property type="entry name" value="CheY-like_superfamily"/>
</dbReference>
<dbReference type="PROSITE" id="PS50110">
    <property type="entry name" value="RESPONSE_REGULATORY"/>
    <property type="match status" value="1"/>
</dbReference>
<evidence type="ECO:0000256" key="3">
    <source>
        <dbReference type="ARBA" id="ARBA00023125"/>
    </source>
</evidence>
<name>X1RYR7_9ZZZZ</name>
<dbReference type="GO" id="GO:0000976">
    <property type="term" value="F:transcription cis-regulatory region binding"/>
    <property type="evidence" value="ECO:0007669"/>
    <property type="project" value="TreeGrafter"/>
</dbReference>
<sequence length="123" mass="13761">MDTILLIHSDPKAANELTFALQHSQFQVVTAVSEHQALAEINKTEPDVIVMAEALAKTNEDELCMRIREICETPIIIFGEDKEERAGIHFLESGADAYVPSPLDVRLLLARVHSLLRRSKLRG</sequence>
<accession>X1RYR7</accession>
<dbReference type="PANTHER" id="PTHR48111:SF40">
    <property type="entry name" value="PHOSPHATE REGULON TRANSCRIPTIONAL REGULATORY PROTEIN PHOB"/>
    <property type="match status" value="1"/>
</dbReference>
<comment type="caution">
    <text evidence="5">The sequence shown here is derived from an EMBL/GenBank/DDBJ whole genome shotgun (WGS) entry which is preliminary data.</text>
</comment>
<protein>
    <recommendedName>
        <fullName evidence="4">Response regulatory domain-containing protein</fullName>
    </recommendedName>
</protein>
<evidence type="ECO:0000256" key="2">
    <source>
        <dbReference type="ARBA" id="ARBA00023012"/>
    </source>
</evidence>
<dbReference type="EMBL" id="BARW01009942">
    <property type="protein sequence ID" value="GAI85922.1"/>
    <property type="molecule type" value="Genomic_DNA"/>
</dbReference>
<reference evidence="5" key="1">
    <citation type="journal article" date="2014" name="Front. Microbiol.">
        <title>High frequency of phylogenetically diverse reductive dehalogenase-homologous genes in deep subseafloor sedimentary metagenomes.</title>
        <authorList>
            <person name="Kawai M."/>
            <person name="Futagami T."/>
            <person name="Toyoda A."/>
            <person name="Takaki Y."/>
            <person name="Nishi S."/>
            <person name="Hori S."/>
            <person name="Arai W."/>
            <person name="Tsubouchi T."/>
            <person name="Morono Y."/>
            <person name="Uchiyama I."/>
            <person name="Ito T."/>
            <person name="Fujiyama A."/>
            <person name="Inagaki F."/>
            <person name="Takami H."/>
        </authorList>
    </citation>
    <scope>NUCLEOTIDE SEQUENCE</scope>
    <source>
        <strain evidence="5">Expedition CK06-06</strain>
    </source>
</reference>
<dbReference type="InterPro" id="IPR039420">
    <property type="entry name" value="WalR-like"/>
</dbReference>
<dbReference type="Gene3D" id="6.10.250.690">
    <property type="match status" value="1"/>
</dbReference>
<dbReference type="GO" id="GO:0032993">
    <property type="term" value="C:protein-DNA complex"/>
    <property type="evidence" value="ECO:0007669"/>
    <property type="project" value="TreeGrafter"/>
</dbReference>
<keyword evidence="3" id="KW-0238">DNA-binding</keyword>
<dbReference type="Pfam" id="PF00072">
    <property type="entry name" value="Response_reg"/>
    <property type="match status" value="1"/>
</dbReference>
<proteinExistence type="predicted"/>
<dbReference type="InterPro" id="IPR001789">
    <property type="entry name" value="Sig_transdc_resp-reg_receiver"/>
</dbReference>
<evidence type="ECO:0000259" key="4">
    <source>
        <dbReference type="PROSITE" id="PS50110"/>
    </source>
</evidence>
<dbReference type="GO" id="GO:0005829">
    <property type="term" value="C:cytosol"/>
    <property type="evidence" value="ECO:0007669"/>
    <property type="project" value="TreeGrafter"/>
</dbReference>
<dbReference type="Gene3D" id="3.40.50.2300">
    <property type="match status" value="1"/>
</dbReference>